<dbReference type="STRING" id="254406.SAMN04488042_10339"/>
<feature type="domain" description="EamA" evidence="2">
    <location>
        <begin position="142"/>
        <end position="275"/>
    </location>
</feature>
<feature type="domain" description="EamA" evidence="2">
    <location>
        <begin position="5"/>
        <end position="136"/>
    </location>
</feature>
<dbReference type="EMBL" id="FOTQ01000003">
    <property type="protein sequence ID" value="SFM01635.1"/>
    <property type="molecule type" value="Genomic_DNA"/>
</dbReference>
<dbReference type="Gene3D" id="1.10.3730.20">
    <property type="match status" value="1"/>
</dbReference>
<evidence type="ECO:0000256" key="1">
    <source>
        <dbReference type="SAM" id="Phobius"/>
    </source>
</evidence>
<dbReference type="RefSeq" id="WP_093093431.1">
    <property type="nucleotide sequence ID" value="NZ_FOTQ01000003.1"/>
</dbReference>
<dbReference type="InterPro" id="IPR037185">
    <property type="entry name" value="EmrE-like"/>
</dbReference>
<name>A0A1I4MF46_9RHOB</name>
<dbReference type="PANTHER" id="PTHR22911:SF103">
    <property type="entry name" value="BLR2811 PROTEIN"/>
    <property type="match status" value="1"/>
</dbReference>
<feature type="transmembrane region" description="Helical" evidence="1">
    <location>
        <begin position="258"/>
        <end position="276"/>
    </location>
</feature>
<reference evidence="3 4" key="1">
    <citation type="submission" date="2016-10" db="EMBL/GenBank/DDBJ databases">
        <authorList>
            <person name="de Groot N.N."/>
        </authorList>
    </citation>
    <scope>NUCLEOTIDE SEQUENCE [LARGE SCALE GENOMIC DNA]</scope>
    <source>
        <strain evidence="3 4">DSM 15283</strain>
    </source>
</reference>
<keyword evidence="1" id="KW-1133">Transmembrane helix</keyword>
<feature type="transmembrane region" description="Helical" evidence="1">
    <location>
        <begin position="119"/>
        <end position="136"/>
    </location>
</feature>
<evidence type="ECO:0000259" key="2">
    <source>
        <dbReference type="Pfam" id="PF00892"/>
    </source>
</evidence>
<feature type="transmembrane region" description="Helical" evidence="1">
    <location>
        <begin position="234"/>
        <end position="252"/>
    </location>
</feature>
<feature type="transmembrane region" description="Helical" evidence="1">
    <location>
        <begin position="204"/>
        <end position="222"/>
    </location>
</feature>
<dbReference type="AlphaFoldDB" id="A0A1I4MF46"/>
<gene>
    <name evidence="3" type="ORF">SAMN04488042_10339</name>
</gene>
<feature type="transmembrane region" description="Helical" evidence="1">
    <location>
        <begin position="175"/>
        <end position="198"/>
    </location>
</feature>
<dbReference type="GO" id="GO:0016020">
    <property type="term" value="C:membrane"/>
    <property type="evidence" value="ECO:0007669"/>
    <property type="project" value="InterPro"/>
</dbReference>
<organism evidence="3 4">
    <name type="scientific">Shimia aestuarii</name>
    <dbReference type="NCBI Taxonomy" id="254406"/>
    <lineage>
        <taxon>Bacteria</taxon>
        <taxon>Pseudomonadati</taxon>
        <taxon>Pseudomonadota</taxon>
        <taxon>Alphaproteobacteria</taxon>
        <taxon>Rhodobacterales</taxon>
        <taxon>Roseobacteraceae</taxon>
    </lineage>
</organism>
<dbReference type="SUPFAM" id="SSF103481">
    <property type="entry name" value="Multidrug resistance efflux transporter EmrE"/>
    <property type="match status" value="2"/>
</dbReference>
<sequence>MNLKATILALLAYALFSTHDVVVKYLGAIYSPLQIVFFASLFSFPLITVMMVRDPSPGNLRPVHPWWVALRSVCLVAAPTAAFFAFTMLPLAQVYAVIFSTPLLITVLSIPILGERVGVWRLSAVLVGLVGVLIVVRPGVNGVSWGHAAAFVTAAGGALQSVIVRKIGRDERRVVLMLFPLLASVVVMGISMAFVYQPVSLPDLGAMAFVALFGFTATLLLVQAYTLGEAAMVAPMQYSQIIWAIIFGALLFGELPDSVTLAGVALIVASGLFIIVREATGGTSRQTPVLRTRTRGLSPGSFRVSQMLRRPGDE</sequence>
<feature type="transmembrane region" description="Helical" evidence="1">
    <location>
        <begin position="92"/>
        <end position="112"/>
    </location>
</feature>
<dbReference type="InterPro" id="IPR000620">
    <property type="entry name" value="EamA_dom"/>
</dbReference>
<keyword evidence="1" id="KW-0812">Transmembrane</keyword>
<keyword evidence="1" id="KW-0472">Membrane</keyword>
<dbReference type="OrthoDB" id="7818056at2"/>
<dbReference type="Proteomes" id="UP000199144">
    <property type="component" value="Unassembled WGS sequence"/>
</dbReference>
<evidence type="ECO:0000313" key="4">
    <source>
        <dbReference type="Proteomes" id="UP000199144"/>
    </source>
</evidence>
<feature type="transmembrane region" description="Helical" evidence="1">
    <location>
        <begin position="64"/>
        <end position="86"/>
    </location>
</feature>
<evidence type="ECO:0000313" key="3">
    <source>
        <dbReference type="EMBL" id="SFM01635.1"/>
    </source>
</evidence>
<feature type="transmembrane region" description="Helical" evidence="1">
    <location>
        <begin position="30"/>
        <end position="52"/>
    </location>
</feature>
<dbReference type="Pfam" id="PF00892">
    <property type="entry name" value="EamA"/>
    <property type="match status" value="2"/>
</dbReference>
<proteinExistence type="predicted"/>
<protein>
    <submittedName>
        <fullName evidence="3">S-adenosylmethionine uptake transporter</fullName>
    </submittedName>
</protein>
<dbReference type="PANTHER" id="PTHR22911">
    <property type="entry name" value="ACYL-MALONYL CONDENSING ENZYME-RELATED"/>
    <property type="match status" value="1"/>
</dbReference>
<accession>A0A1I4MF46</accession>
<feature type="transmembrane region" description="Helical" evidence="1">
    <location>
        <begin position="142"/>
        <end position="163"/>
    </location>
</feature>
<keyword evidence="4" id="KW-1185">Reference proteome</keyword>